<evidence type="ECO:0000313" key="2">
    <source>
        <dbReference type="EMBL" id="MBM2619955.1"/>
    </source>
</evidence>
<sequence>MTQPRTGGLQPADFETADYRSVLRRLTTLDEEAAGLRAEAVRWHDGRVAAADEAVREAEAAVDDAVRTVHRTQRTLEEVDARAAGLWSEYVHKVGPVAERYGRTVPPASIPRQRSDRDAGDYLDEVATKVKYTAPARPINGGVKILFTLFGFLGGVVGAIGNQVLRENGGGAADGTWQDALPVVALLVLLACPVLAVVGAKRVADRRGVGLDAATVATVLLTGLITAGALVALLRTT</sequence>
<name>A0ABS2AJI4_9ACTN</name>
<keyword evidence="3" id="KW-1185">Reference proteome</keyword>
<dbReference type="EMBL" id="JAENHP010000012">
    <property type="protein sequence ID" value="MBM2619955.1"/>
    <property type="molecule type" value="Genomic_DNA"/>
</dbReference>
<evidence type="ECO:0000256" key="1">
    <source>
        <dbReference type="SAM" id="Phobius"/>
    </source>
</evidence>
<keyword evidence="1" id="KW-0812">Transmembrane</keyword>
<protein>
    <submittedName>
        <fullName evidence="2">Uncharacterized protein</fullName>
    </submittedName>
</protein>
<accession>A0ABS2AJI4</accession>
<feature type="transmembrane region" description="Helical" evidence="1">
    <location>
        <begin position="211"/>
        <end position="234"/>
    </location>
</feature>
<gene>
    <name evidence="2" type="ORF">JIG36_31025</name>
</gene>
<evidence type="ECO:0000313" key="3">
    <source>
        <dbReference type="Proteomes" id="UP000632138"/>
    </source>
</evidence>
<keyword evidence="1" id="KW-1133">Transmembrane helix</keyword>
<dbReference type="RefSeq" id="WP_203379924.1">
    <property type="nucleotide sequence ID" value="NZ_JAENHP010000012.1"/>
</dbReference>
<keyword evidence="1" id="KW-0472">Membrane</keyword>
<feature type="transmembrane region" description="Helical" evidence="1">
    <location>
        <begin position="180"/>
        <end position="199"/>
    </location>
</feature>
<organism evidence="2 3">
    <name type="scientific">Paractinoplanes ovalisporus</name>
    <dbReference type="NCBI Taxonomy" id="2810368"/>
    <lineage>
        <taxon>Bacteria</taxon>
        <taxon>Bacillati</taxon>
        <taxon>Actinomycetota</taxon>
        <taxon>Actinomycetes</taxon>
        <taxon>Micromonosporales</taxon>
        <taxon>Micromonosporaceae</taxon>
        <taxon>Paractinoplanes</taxon>
    </lineage>
</organism>
<proteinExistence type="predicted"/>
<dbReference type="Proteomes" id="UP000632138">
    <property type="component" value="Unassembled WGS sequence"/>
</dbReference>
<feature type="transmembrane region" description="Helical" evidence="1">
    <location>
        <begin position="141"/>
        <end position="160"/>
    </location>
</feature>
<reference evidence="2 3" key="1">
    <citation type="submission" date="2021-01" db="EMBL/GenBank/DDBJ databases">
        <title>Actinoplanes sp. nov. LDG1-06 isolated from lichen.</title>
        <authorList>
            <person name="Saeng-In P."/>
            <person name="Phongsopitanun W."/>
            <person name="Kanchanasin P."/>
            <person name="Yuki M."/>
            <person name="Kudo T."/>
            <person name="Ohkuma M."/>
            <person name="Tanasupawat S."/>
        </authorList>
    </citation>
    <scope>NUCLEOTIDE SEQUENCE [LARGE SCALE GENOMIC DNA]</scope>
    <source>
        <strain evidence="2 3">LDG1-06</strain>
    </source>
</reference>
<comment type="caution">
    <text evidence="2">The sequence shown here is derived from an EMBL/GenBank/DDBJ whole genome shotgun (WGS) entry which is preliminary data.</text>
</comment>